<accession>A0A644YDX5</accession>
<organism evidence="2">
    <name type="scientific">bioreactor metagenome</name>
    <dbReference type="NCBI Taxonomy" id="1076179"/>
    <lineage>
        <taxon>unclassified sequences</taxon>
        <taxon>metagenomes</taxon>
        <taxon>ecological metagenomes</taxon>
    </lineage>
</organism>
<evidence type="ECO:0000259" key="1">
    <source>
        <dbReference type="Pfam" id="PF01337"/>
    </source>
</evidence>
<sequence>MKMEIIRLEGREMTGRKATHAYLKKKLHLPEYYGNNLDALWDCLTTDFSGKMIILNDPQTVKSQLGDYGYSLVSLFKEVAATNSAIRLILTYPLRS</sequence>
<dbReference type="Gene3D" id="3.30.370.10">
    <property type="entry name" value="Barstar-like"/>
    <property type="match status" value="1"/>
</dbReference>
<comment type="caution">
    <text evidence="2">The sequence shown here is derived from an EMBL/GenBank/DDBJ whole genome shotgun (WGS) entry which is preliminary data.</text>
</comment>
<feature type="domain" description="Barstar (barnase inhibitor)" evidence="1">
    <location>
        <begin position="3"/>
        <end position="81"/>
    </location>
</feature>
<gene>
    <name evidence="2" type="ORF">SDC9_72582</name>
</gene>
<dbReference type="SUPFAM" id="SSF52038">
    <property type="entry name" value="Barstar-related"/>
    <property type="match status" value="1"/>
</dbReference>
<reference evidence="2" key="1">
    <citation type="submission" date="2019-08" db="EMBL/GenBank/DDBJ databases">
        <authorList>
            <person name="Kucharzyk K."/>
            <person name="Murdoch R.W."/>
            <person name="Higgins S."/>
            <person name="Loffler F."/>
        </authorList>
    </citation>
    <scope>NUCLEOTIDE SEQUENCE</scope>
</reference>
<dbReference type="EMBL" id="VSSQ01004645">
    <property type="protein sequence ID" value="MPM26081.1"/>
    <property type="molecule type" value="Genomic_DNA"/>
</dbReference>
<proteinExistence type="predicted"/>
<evidence type="ECO:0000313" key="2">
    <source>
        <dbReference type="EMBL" id="MPM26081.1"/>
    </source>
</evidence>
<dbReference type="AlphaFoldDB" id="A0A644YDX5"/>
<protein>
    <submittedName>
        <fullName evidence="2">Barstar</fullName>
    </submittedName>
</protein>
<name>A0A644YDX5_9ZZZZ</name>
<dbReference type="Pfam" id="PF01337">
    <property type="entry name" value="Barstar"/>
    <property type="match status" value="1"/>
</dbReference>
<dbReference type="InterPro" id="IPR035905">
    <property type="entry name" value="Barstar-like_sf"/>
</dbReference>
<dbReference type="InterPro" id="IPR000468">
    <property type="entry name" value="Barstar"/>
</dbReference>